<feature type="transmembrane region" description="Helical" evidence="1">
    <location>
        <begin position="73"/>
        <end position="92"/>
    </location>
</feature>
<accession>A0ABV3IXQ8</accession>
<keyword evidence="1" id="KW-0472">Membrane</keyword>
<feature type="transmembrane region" description="Helical" evidence="1">
    <location>
        <begin position="196"/>
        <end position="213"/>
    </location>
</feature>
<name>A0ABV3IXQ8_9ACTN</name>
<feature type="transmembrane region" description="Helical" evidence="1">
    <location>
        <begin position="300"/>
        <end position="318"/>
    </location>
</feature>
<organism evidence="2 3">
    <name type="scientific">Streptomyces roseoverticillatus</name>
    <dbReference type="NCBI Taxonomy" id="66429"/>
    <lineage>
        <taxon>Bacteria</taxon>
        <taxon>Bacillati</taxon>
        <taxon>Actinomycetota</taxon>
        <taxon>Actinomycetes</taxon>
        <taxon>Kitasatosporales</taxon>
        <taxon>Streptomycetaceae</taxon>
        <taxon>Streptomyces</taxon>
    </lineage>
</organism>
<sequence length="483" mass="50693">MRRSVPPLAAVAAAYAVLQLCYAVAHMDLGWDESVYLSQVDPRAPAAYFSAPRSRGISFLAAPVVALTPSTTVLRVTLALLSAAALYGAFAVWRPLLGRGRTPLAAALFAGLWITVLSGPEVMPNLWIALAAVAATGFFLRARGGADGRSADGRTLAGLAATLAAAALLRAPDAVWLALPLLATCATVRAWRRPRVVAAVLGGLVAGGAQWAVEAYVRFGGIAQRLADSSDTEGGMGAHLGAGLTAARRSLNGPQLCRPCRIANPSVTHSLWWLLLPVLVAAACALALRRDPRAGRAARAAVLLPVACALSLAAPYLLLLDYSAPRFLLPAYALLALPVADLAARTPAAFRAGPRRWAVAAALCAVLAAHFSVQLKELRVNTADARDTAVRYRRAAEGLRRLGLSAPCTVTGPRAQPVAYAAGCASAQTMGNNRSTTEAALARTARRMPMAVLYDPADAYLPPYARTWRPHELPGTDWIAYVP</sequence>
<keyword evidence="3" id="KW-1185">Reference proteome</keyword>
<evidence type="ECO:0000313" key="3">
    <source>
        <dbReference type="Proteomes" id="UP001552479"/>
    </source>
</evidence>
<comment type="caution">
    <text evidence="2">The sequence shown here is derived from an EMBL/GenBank/DDBJ whole genome shotgun (WGS) entry which is preliminary data.</text>
</comment>
<keyword evidence="1" id="KW-1133">Transmembrane helix</keyword>
<keyword evidence="1" id="KW-0812">Transmembrane</keyword>
<dbReference type="EMBL" id="JBFASG010000015">
    <property type="protein sequence ID" value="MEV4924551.1"/>
    <property type="molecule type" value="Genomic_DNA"/>
</dbReference>
<evidence type="ECO:0000256" key="1">
    <source>
        <dbReference type="SAM" id="Phobius"/>
    </source>
</evidence>
<protein>
    <recommendedName>
        <fullName evidence="4">Integral membrane protein</fullName>
    </recommendedName>
</protein>
<feature type="transmembrane region" description="Helical" evidence="1">
    <location>
        <begin position="126"/>
        <end position="144"/>
    </location>
</feature>
<gene>
    <name evidence="2" type="ORF">AB0L03_17180</name>
</gene>
<feature type="transmembrane region" description="Helical" evidence="1">
    <location>
        <begin position="271"/>
        <end position="288"/>
    </location>
</feature>
<evidence type="ECO:0008006" key="4">
    <source>
        <dbReference type="Google" id="ProtNLM"/>
    </source>
</evidence>
<feature type="transmembrane region" description="Helical" evidence="1">
    <location>
        <begin position="104"/>
        <end position="120"/>
    </location>
</feature>
<dbReference type="Proteomes" id="UP001552479">
    <property type="component" value="Unassembled WGS sequence"/>
</dbReference>
<evidence type="ECO:0000313" key="2">
    <source>
        <dbReference type="EMBL" id="MEV4924551.1"/>
    </source>
</evidence>
<proteinExistence type="predicted"/>
<dbReference type="RefSeq" id="WP_366088532.1">
    <property type="nucleotide sequence ID" value="NZ_JBFASG010000015.1"/>
</dbReference>
<reference evidence="2 3" key="1">
    <citation type="submission" date="2024-06" db="EMBL/GenBank/DDBJ databases">
        <title>The Natural Products Discovery Center: Release of the First 8490 Sequenced Strains for Exploring Actinobacteria Biosynthetic Diversity.</title>
        <authorList>
            <person name="Kalkreuter E."/>
            <person name="Kautsar S.A."/>
            <person name="Yang D."/>
            <person name="Bader C.D."/>
            <person name="Teijaro C.N."/>
            <person name="Fluegel L."/>
            <person name="Davis C.M."/>
            <person name="Simpson J.R."/>
            <person name="Lauterbach L."/>
            <person name="Steele A.D."/>
            <person name="Gui C."/>
            <person name="Meng S."/>
            <person name="Li G."/>
            <person name="Viehrig K."/>
            <person name="Ye F."/>
            <person name="Su P."/>
            <person name="Kiefer A.F."/>
            <person name="Nichols A."/>
            <person name="Cepeda A.J."/>
            <person name="Yan W."/>
            <person name="Fan B."/>
            <person name="Jiang Y."/>
            <person name="Adhikari A."/>
            <person name="Zheng C.-J."/>
            <person name="Schuster L."/>
            <person name="Cowan T.M."/>
            <person name="Smanski M.J."/>
            <person name="Chevrette M.G."/>
            <person name="De Carvalho L.P.S."/>
            <person name="Shen B."/>
        </authorList>
    </citation>
    <scope>NUCLEOTIDE SEQUENCE [LARGE SCALE GENOMIC DNA]</scope>
    <source>
        <strain evidence="2 3">NPDC053791</strain>
    </source>
</reference>